<feature type="active site" evidence="1">
    <location>
        <position position="651"/>
    </location>
</feature>
<keyword evidence="1" id="KW-0720">Serine protease</keyword>
<sequence length="791" mass="89651">MREYIELKRKDLELGTKEIPEFDTTENVGCYDMVIGQKRAVESIELGLNMESKGYNIFISGKTGTGKTGYIVRKIEEYAKKMPTPEDWCYVYNFENPNNPIAISLETGKASKFKEKMNLLVKYIAKEVPVYFSSENYEMEKNRIIGEYEKLILGLSRELNVEAKKRGFSVKKTPTGEFMFIARKDDKDLTEEEFENLSEDEKKNMEIYVNELRNISSDIFKQSRQLEKKLELELKHLDDKIAETIISSKIEELIEDYGSNSKVVAYLEAVKKDIIENISYFFEEDDNEKEAKNIKLAVFRRYDINVLVNNSENSGAPVIFADSSAQGQMFGNIEYENRMGNLITDFTLIKPGYLHKANGGYIIIKAQQLLNQLSSWELLKKCINLENITINNSKYNIDVLPISTLNPEEIPLKIKVILIGGHYIYSLLQKNDLEFEKIFKVKAEFDTEIERDKDNTTNLIGSIGCYINKNKIRHVNREGIVKLLQFSSRLAENKSYFSASMGDIFKIVDIANYYAKKDNSELIKAKHISEALKEQNSMHGLIRNKVLDMYRKKKYIVDLKGVKIGQINGLSVIDYGDCTIGQQHRITISTFAGRDGIINIEREADMSGSIHSKGVMILAGFVGELVGRDIPISFNANIVFEQLYSGIEGDSASAAELLALLSSLSGIPIKQSMAITGSVNQKGEIQPIGGVNDKIEGLFDICSLYGLDGTHGVIIPDTNVEDLVLKEEVLDAVEDGKFHIYSVKNISDCIEILFDDKNISEVKEDVLGYVKKKMMETLVKYNDILKESKVN</sequence>
<evidence type="ECO:0000313" key="3">
    <source>
        <dbReference type="EMBL" id="MBV7271744.1"/>
    </source>
</evidence>
<keyword evidence="1" id="KW-0378">Hydrolase</keyword>
<feature type="domain" description="Lon proteolytic" evidence="2">
    <location>
        <begin position="561"/>
        <end position="756"/>
    </location>
</feature>
<dbReference type="InterPro" id="IPR041699">
    <property type="entry name" value="AAA_32"/>
</dbReference>
<protein>
    <recommendedName>
        <fullName evidence="1">endopeptidase La</fullName>
        <ecNumber evidence="1">3.4.21.53</ecNumber>
    </recommendedName>
</protein>
<gene>
    <name evidence="3" type="ORF">I6U48_02295</name>
</gene>
<dbReference type="InterPro" id="IPR008269">
    <property type="entry name" value="Lon_proteolytic"/>
</dbReference>
<dbReference type="InterPro" id="IPR046843">
    <property type="entry name" value="LonB_AAA-LID"/>
</dbReference>
<organism evidence="3 4">
    <name type="scientific">Clostridium thailandense</name>
    <dbReference type="NCBI Taxonomy" id="2794346"/>
    <lineage>
        <taxon>Bacteria</taxon>
        <taxon>Bacillati</taxon>
        <taxon>Bacillota</taxon>
        <taxon>Clostridia</taxon>
        <taxon>Eubacteriales</taxon>
        <taxon>Clostridiaceae</taxon>
        <taxon>Clostridium</taxon>
    </lineage>
</organism>
<comment type="similarity">
    <text evidence="1">Belongs to the peptidase S16 family.</text>
</comment>
<dbReference type="PROSITE" id="PS51786">
    <property type="entry name" value="LON_PROTEOLYTIC"/>
    <property type="match status" value="1"/>
</dbReference>
<dbReference type="EC" id="3.4.21.53" evidence="1"/>
<dbReference type="InterPro" id="IPR046844">
    <property type="entry name" value="Lon-like_helical"/>
</dbReference>
<dbReference type="RefSeq" id="WP_218318783.1">
    <property type="nucleotide sequence ID" value="NZ_JAEEGC010000008.1"/>
</dbReference>
<evidence type="ECO:0000256" key="1">
    <source>
        <dbReference type="PROSITE-ProRule" id="PRU01122"/>
    </source>
</evidence>
<keyword evidence="1" id="KW-0645">Protease</keyword>
<keyword evidence="4" id="KW-1185">Reference proteome</keyword>
<evidence type="ECO:0000313" key="4">
    <source>
        <dbReference type="Proteomes" id="UP000694308"/>
    </source>
</evidence>
<reference evidence="3" key="1">
    <citation type="submission" date="2020-12" db="EMBL/GenBank/DDBJ databases">
        <title>Clostridium thailandense sp. nov., a novel acetogenic bacterium isolated from peat land soil in Thailand.</title>
        <authorList>
            <person name="Chaikitkaew S."/>
            <person name="Birkeland N.K."/>
        </authorList>
    </citation>
    <scope>NUCLEOTIDE SEQUENCE</scope>
    <source>
        <strain evidence="3">PL3</strain>
    </source>
</reference>
<dbReference type="PANTHER" id="PTHR10046">
    <property type="entry name" value="ATP DEPENDENT LON PROTEASE FAMILY MEMBER"/>
    <property type="match status" value="1"/>
</dbReference>
<accession>A0A949X117</accession>
<dbReference type="GO" id="GO:0005524">
    <property type="term" value="F:ATP binding"/>
    <property type="evidence" value="ECO:0007669"/>
    <property type="project" value="InterPro"/>
</dbReference>
<evidence type="ECO:0000259" key="2">
    <source>
        <dbReference type="PROSITE" id="PS51786"/>
    </source>
</evidence>
<name>A0A949X117_9CLOT</name>
<dbReference type="Pfam" id="PF20436">
    <property type="entry name" value="LonB_AAA-LID"/>
    <property type="match status" value="1"/>
</dbReference>
<dbReference type="Proteomes" id="UP000694308">
    <property type="component" value="Unassembled WGS sequence"/>
</dbReference>
<dbReference type="Pfam" id="PF13654">
    <property type="entry name" value="AAA_32"/>
    <property type="match status" value="1"/>
</dbReference>
<proteinExistence type="inferred from homology"/>
<dbReference type="GO" id="GO:0004176">
    <property type="term" value="F:ATP-dependent peptidase activity"/>
    <property type="evidence" value="ECO:0007669"/>
    <property type="project" value="UniProtKB-UniRule"/>
</dbReference>
<dbReference type="GO" id="GO:0030163">
    <property type="term" value="P:protein catabolic process"/>
    <property type="evidence" value="ECO:0007669"/>
    <property type="project" value="InterPro"/>
</dbReference>
<dbReference type="AlphaFoldDB" id="A0A949X117"/>
<dbReference type="Pfam" id="PF05362">
    <property type="entry name" value="Lon_C"/>
    <property type="match status" value="1"/>
</dbReference>
<dbReference type="InterPro" id="IPR027065">
    <property type="entry name" value="Lon_Prtase"/>
</dbReference>
<dbReference type="GO" id="GO:0006508">
    <property type="term" value="P:proteolysis"/>
    <property type="evidence" value="ECO:0007669"/>
    <property type="project" value="UniProtKB-KW"/>
</dbReference>
<dbReference type="GO" id="GO:0004252">
    <property type="term" value="F:serine-type endopeptidase activity"/>
    <property type="evidence" value="ECO:0007669"/>
    <property type="project" value="UniProtKB-UniRule"/>
</dbReference>
<comment type="caution">
    <text evidence="3">The sequence shown here is derived from an EMBL/GenBank/DDBJ whole genome shotgun (WGS) entry which is preliminary data.</text>
</comment>
<dbReference type="EMBL" id="JAEEGC010000008">
    <property type="protein sequence ID" value="MBV7271744.1"/>
    <property type="molecule type" value="Genomic_DNA"/>
</dbReference>
<dbReference type="Pfam" id="PF20437">
    <property type="entry name" value="LonC_helical"/>
    <property type="match status" value="1"/>
</dbReference>
<comment type="catalytic activity">
    <reaction evidence="1">
        <text>Hydrolysis of proteins in presence of ATP.</text>
        <dbReference type="EC" id="3.4.21.53"/>
    </reaction>
</comment>
<feature type="active site" evidence="1">
    <location>
        <position position="694"/>
    </location>
</feature>